<dbReference type="GO" id="GO:0005739">
    <property type="term" value="C:mitochondrion"/>
    <property type="evidence" value="ECO:0007669"/>
    <property type="project" value="TreeGrafter"/>
</dbReference>
<evidence type="ECO:0000256" key="1">
    <source>
        <dbReference type="ARBA" id="ARBA00022692"/>
    </source>
</evidence>
<keyword evidence="3 4" id="KW-0472">Membrane</keyword>
<dbReference type="Proteomes" id="UP000799779">
    <property type="component" value="Unassembled WGS sequence"/>
</dbReference>
<feature type="transmembrane region" description="Helical" evidence="4">
    <location>
        <begin position="35"/>
        <end position="56"/>
    </location>
</feature>
<accession>A0A6A5WH43</accession>
<dbReference type="AlphaFoldDB" id="A0A6A5WH43"/>
<keyword evidence="1 4" id="KW-0812">Transmembrane</keyword>
<dbReference type="EMBL" id="ML977590">
    <property type="protein sequence ID" value="KAF2000254.1"/>
    <property type="molecule type" value="Genomic_DNA"/>
</dbReference>
<reference evidence="6" key="1">
    <citation type="journal article" date="2020" name="Stud. Mycol.">
        <title>101 Dothideomycetes genomes: a test case for predicting lifestyles and emergence of pathogens.</title>
        <authorList>
            <person name="Haridas S."/>
            <person name="Albert R."/>
            <person name="Binder M."/>
            <person name="Bloem J."/>
            <person name="Labutti K."/>
            <person name="Salamov A."/>
            <person name="Andreopoulos B."/>
            <person name="Baker S."/>
            <person name="Barry K."/>
            <person name="Bills G."/>
            <person name="Bluhm B."/>
            <person name="Cannon C."/>
            <person name="Castanera R."/>
            <person name="Culley D."/>
            <person name="Daum C."/>
            <person name="Ezra D."/>
            <person name="Gonzalez J."/>
            <person name="Henrissat B."/>
            <person name="Kuo A."/>
            <person name="Liang C."/>
            <person name="Lipzen A."/>
            <person name="Lutzoni F."/>
            <person name="Magnuson J."/>
            <person name="Mondo S."/>
            <person name="Nolan M."/>
            <person name="Ohm R."/>
            <person name="Pangilinan J."/>
            <person name="Park H.-J."/>
            <person name="Ramirez L."/>
            <person name="Alfaro M."/>
            <person name="Sun H."/>
            <person name="Tritt A."/>
            <person name="Yoshinaga Y."/>
            <person name="Zwiers L.-H."/>
            <person name="Turgeon B."/>
            <person name="Goodwin S."/>
            <person name="Spatafora J."/>
            <person name="Crous P."/>
            <person name="Grigoriev I."/>
        </authorList>
    </citation>
    <scope>NUCLEOTIDE SEQUENCE</scope>
    <source>
        <strain evidence="6">CBS 123094</strain>
    </source>
</reference>
<evidence type="ECO:0000256" key="4">
    <source>
        <dbReference type="RuleBase" id="RU367098"/>
    </source>
</evidence>
<proteinExistence type="inferred from homology"/>
<organism evidence="6 7">
    <name type="scientific">Amniculicola lignicola CBS 123094</name>
    <dbReference type="NCBI Taxonomy" id="1392246"/>
    <lineage>
        <taxon>Eukaryota</taxon>
        <taxon>Fungi</taxon>
        <taxon>Dikarya</taxon>
        <taxon>Ascomycota</taxon>
        <taxon>Pezizomycotina</taxon>
        <taxon>Dothideomycetes</taxon>
        <taxon>Pleosporomycetidae</taxon>
        <taxon>Pleosporales</taxon>
        <taxon>Amniculicolaceae</taxon>
        <taxon>Amniculicola</taxon>
    </lineage>
</organism>
<evidence type="ECO:0000256" key="3">
    <source>
        <dbReference type="ARBA" id="ARBA00023136"/>
    </source>
</evidence>
<feature type="transmembrane region" description="Helical" evidence="4">
    <location>
        <begin position="87"/>
        <end position="110"/>
    </location>
</feature>
<dbReference type="PANTHER" id="PTHR39136:SF1">
    <property type="entry name" value="ALTERED INHERITANCE OF MITOCHONDRIA PROTEIN 11"/>
    <property type="match status" value="1"/>
</dbReference>
<feature type="region of interest" description="Disordered" evidence="5">
    <location>
        <begin position="1"/>
        <end position="26"/>
    </location>
</feature>
<dbReference type="PANTHER" id="PTHR39136">
    <property type="entry name" value="ALTERED INHERITANCE OF MITOCHONDRIA PROTEIN 11"/>
    <property type="match status" value="1"/>
</dbReference>
<evidence type="ECO:0000256" key="5">
    <source>
        <dbReference type="SAM" id="MobiDB-lite"/>
    </source>
</evidence>
<name>A0A6A5WH43_9PLEO</name>
<comment type="subcellular location">
    <subcellularLocation>
        <location evidence="4">Membrane</location>
        <topology evidence="4">Multi-pass membrane protein</topology>
    </subcellularLocation>
</comment>
<gene>
    <name evidence="4" type="primary">AIM11</name>
    <name evidence="6" type="ORF">P154DRAFT_599249</name>
</gene>
<sequence>MARAPAAASSTPPRPSHETAYETTPITSPRSLRQLSIFVLGATCFLASTALTRRAIYRRQLRSIPKFYDANTNPHEHFSPMHDAMQALNLATLNCLSVGTMMVGGALWSFDISGLKEMRAGLRGHLGYHKFETEDLRQNGFDDPENVGGPLETSIVRKRQQAEEKRSPETPR</sequence>
<feature type="compositionally biased region" description="Basic and acidic residues" evidence="5">
    <location>
        <begin position="160"/>
        <end position="172"/>
    </location>
</feature>
<dbReference type="GO" id="GO:0016020">
    <property type="term" value="C:membrane"/>
    <property type="evidence" value="ECO:0007669"/>
    <property type="project" value="UniProtKB-SubCell"/>
</dbReference>
<feature type="compositionally biased region" description="Low complexity" evidence="5">
    <location>
        <begin position="1"/>
        <end position="11"/>
    </location>
</feature>
<evidence type="ECO:0000313" key="6">
    <source>
        <dbReference type="EMBL" id="KAF2000254.1"/>
    </source>
</evidence>
<evidence type="ECO:0000256" key="2">
    <source>
        <dbReference type="ARBA" id="ARBA00022989"/>
    </source>
</evidence>
<keyword evidence="7" id="KW-1185">Reference proteome</keyword>
<comment type="similarity">
    <text evidence="4">Belongs to the AIM11 family.</text>
</comment>
<evidence type="ECO:0000313" key="7">
    <source>
        <dbReference type="Proteomes" id="UP000799779"/>
    </source>
</evidence>
<keyword evidence="2 4" id="KW-1133">Transmembrane helix</keyword>
<feature type="region of interest" description="Disordered" evidence="5">
    <location>
        <begin position="137"/>
        <end position="172"/>
    </location>
</feature>
<dbReference type="InterPro" id="IPR038814">
    <property type="entry name" value="AIM11"/>
</dbReference>
<dbReference type="OrthoDB" id="3558022at2759"/>
<protein>
    <recommendedName>
        <fullName evidence="4">Altered inheritance of mitochondria protein 11</fullName>
    </recommendedName>
</protein>